<dbReference type="PROSITE" id="PS51450">
    <property type="entry name" value="LRR"/>
    <property type="match status" value="1"/>
</dbReference>
<name>A0A644WJD4_9ZZZZ</name>
<dbReference type="InterPro" id="IPR001611">
    <property type="entry name" value="Leu-rich_rpt"/>
</dbReference>
<protein>
    <recommendedName>
        <fullName evidence="2">Internalin-A</fullName>
    </recommendedName>
</protein>
<evidence type="ECO:0000313" key="1">
    <source>
        <dbReference type="EMBL" id="MPM03902.1"/>
    </source>
</evidence>
<dbReference type="Gene3D" id="3.80.10.10">
    <property type="entry name" value="Ribonuclease Inhibitor"/>
    <property type="match status" value="1"/>
</dbReference>
<comment type="caution">
    <text evidence="1">The sequence shown here is derived from an EMBL/GenBank/DDBJ whole genome shotgun (WGS) entry which is preliminary data.</text>
</comment>
<accession>A0A644WJD4</accession>
<gene>
    <name evidence="1" type="ORF">SDC9_50169</name>
</gene>
<dbReference type="SUPFAM" id="SSF52058">
    <property type="entry name" value="L domain-like"/>
    <property type="match status" value="1"/>
</dbReference>
<organism evidence="1">
    <name type="scientific">bioreactor metagenome</name>
    <dbReference type="NCBI Taxonomy" id="1076179"/>
    <lineage>
        <taxon>unclassified sequences</taxon>
        <taxon>metagenomes</taxon>
        <taxon>ecological metagenomes</taxon>
    </lineage>
</organism>
<dbReference type="EMBL" id="VSSQ01000991">
    <property type="protein sequence ID" value="MPM03902.1"/>
    <property type="molecule type" value="Genomic_DNA"/>
</dbReference>
<sequence length="407" mass="45611">MNKTKEKIINQKTERRNTNMNMKNKIKSVFNMPLKNILRGIFITSLALTMTITSAYADVDENNNIIFPDANLKQALIDKGVDTSGDFEISVDEALSADPYINLSFSDIKDLRGMEHFKNIKSPRLNNNLIEDTSPLSEIDLDSLQISDNNIKNIEKLSNTIELLWINNNSLTNINFVREMDNLRHFQANSNLLEDVSPLGQLPNIDTVFVNDNLITDISPLLNNESITSLQYDGNPLENTTTSEVKLDTTFQATLIQVETPANISILIDSNAKNPDERLIAPTITLTNNSNAPVGISIKGFAQSVDSPHKFTDVSPDQYTQDEWRKLRKADSSKYFAPAILATDETEWSNLENDTIYANDITNNGTMKIGDLEGNTSATFSFDAEHGLSFEKQIETKYVITFKVSLI</sequence>
<reference evidence="1" key="1">
    <citation type="submission" date="2019-08" db="EMBL/GenBank/DDBJ databases">
        <authorList>
            <person name="Kucharzyk K."/>
            <person name="Murdoch R.W."/>
            <person name="Higgins S."/>
            <person name="Loffler F."/>
        </authorList>
    </citation>
    <scope>NUCLEOTIDE SEQUENCE</scope>
</reference>
<dbReference type="InterPro" id="IPR032675">
    <property type="entry name" value="LRR_dom_sf"/>
</dbReference>
<proteinExistence type="predicted"/>
<dbReference type="AlphaFoldDB" id="A0A644WJD4"/>
<evidence type="ECO:0008006" key="2">
    <source>
        <dbReference type="Google" id="ProtNLM"/>
    </source>
</evidence>